<dbReference type="GO" id="GO:0046870">
    <property type="term" value="F:cadmium ion binding"/>
    <property type="evidence" value="ECO:0007669"/>
    <property type="project" value="TreeGrafter"/>
</dbReference>
<dbReference type="Gene3D" id="4.10.860.10">
    <property type="entry name" value="UVR domain"/>
    <property type="match status" value="1"/>
</dbReference>
<organism evidence="3 4">
    <name type="scientific">Lacicoccus alkaliphilus DSM 16010</name>
    <dbReference type="NCBI Taxonomy" id="1123231"/>
    <lineage>
        <taxon>Bacteria</taxon>
        <taxon>Bacillati</taxon>
        <taxon>Bacillota</taxon>
        <taxon>Bacilli</taxon>
        <taxon>Bacillales</taxon>
        <taxon>Salinicoccaceae</taxon>
        <taxon>Lacicoccus</taxon>
    </lineage>
</organism>
<dbReference type="InterPro" id="IPR025542">
    <property type="entry name" value="YacH"/>
</dbReference>
<dbReference type="SUPFAM" id="SSF46600">
    <property type="entry name" value="C-terminal UvrC-binding domain of UvrB"/>
    <property type="match status" value="1"/>
</dbReference>
<keyword evidence="3" id="KW-0418">Kinase</keyword>
<dbReference type="PANTHER" id="PTHR38430:SF1">
    <property type="entry name" value="PROTEIN-ARGININE KINASE ACTIVATOR PROTEIN"/>
    <property type="match status" value="1"/>
</dbReference>
<dbReference type="GO" id="GO:0005507">
    <property type="term" value="F:copper ion binding"/>
    <property type="evidence" value="ECO:0007669"/>
    <property type="project" value="TreeGrafter"/>
</dbReference>
<protein>
    <submittedName>
        <fullName evidence="3">Protein-arginine kinase activator protein McsA</fullName>
    </submittedName>
</protein>
<keyword evidence="3" id="KW-0808">Transferase</keyword>
<dbReference type="GO" id="GO:1990169">
    <property type="term" value="P:stress response to copper ion"/>
    <property type="evidence" value="ECO:0007669"/>
    <property type="project" value="TreeGrafter"/>
</dbReference>
<proteinExistence type="predicted"/>
<accession>A0A1M7I3Y2</accession>
<dbReference type="InterPro" id="IPR001943">
    <property type="entry name" value="UVR_dom"/>
</dbReference>
<dbReference type="GO" id="GO:1990170">
    <property type="term" value="P:stress response to cadmium ion"/>
    <property type="evidence" value="ECO:0007669"/>
    <property type="project" value="TreeGrafter"/>
</dbReference>
<dbReference type="GO" id="GO:0016301">
    <property type="term" value="F:kinase activity"/>
    <property type="evidence" value="ECO:0007669"/>
    <property type="project" value="UniProtKB-KW"/>
</dbReference>
<evidence type="ECO:0000256" key="1">
    <source>
        <dbReference type="SAM" id="Coils"/>
    </source>
</evidence>
<gene>
    <name evidence="3" type="ORF">SAMN02745189_02023</name>
</gene>
<dbReference type="Pfam" id="PF02151">
    <property type="entry name" value="UVR"/>
    <property type="match status" value="1"/>
</dbReference>
<keyword evidence="1" id="KW-0175">Coiled coil</keyword>
<evidence type="ECO:0000313" key="4">
    <source>
        <dbReference type="Proteomes" id="UP000184206"/>
    </source>
</evidence>
<dbReference type="GO" id="GO:0050897">
    <property type="term" value="F:cobalt ion binding"/>
    <property type="evidence" value="ECO:0007669"/>
    <property type="project" value="TreeGrafter"/>
</dbReference>
<dbReference type="AlphaFoldDB" id="A0A1M7I3Y2"/>
<reference evidence="3 4" key="1">
    <citation type="submission" date="2016-11" db="EMBL/GenBank/DDBJ databases">
        <authorList>
            <person name="Jaros S."/>
            <person name="Januszkiewicz K."/>
            <person name="Wedrychowicz H."/>
        </authorList>
    </citation>
    <scope>NUCLEOTIDE SEQUENCE [LARGE SCALE GENOMIC DNA]</scope>
    <source>
        <strain evidence="3 4">DSM 16010</strain>
    </source>
</reference>
<evidence type="ECO:0000313" key="3">
    <source>
        <dbReference type="EMBL" id="SHM35491.1"/>
    </source>
</evidence>
<feature type="domain" description="UVR" evidence="2">
    <location>
        <begin position="132"/>
        <end position="167"/>
    </location>
</feature>
<sequence>MICEACQENEATVHITTGSGLNKTERYLCEACANKSFSNQFASFPDDSFDIHQLLQSLSAQQSAEASRKQKRRCDTCGSTIETILKRGKFGCADCYDTFSSKSSEIITKVQLYQTQHVGKVPEKSSAYIKVKKQIESLREELAGLVERQEFEEAAVVRDRIKSLEAGDDDGKS</sequence>
<evidence type="ECO:0000259" key="2">
    <source>
        <dbReference type="PROSITE" id="PS50151"/>
    </source>
</evidence>
<dbReference type="GO" id="GO:0008270">
    <property type="term" value="F:zinc ion binding"/>
    <property type="evidence" value="ECO:0007669"/>
    <property type="project" value="TreeGrafter"/>
</dbReference>
<dbReference type="RefSeq" id="WP_072710448.1">
    <property type="nucleotide sequence ID" value="NZ_FRCF01000009.1"/>
</dbReference>
<keyword evidence="4" id="KW-1185">Reference proteome</keyword>
<dbReference type="InterPro" id="IPR036876">
    <property type="entry name" value="UVR_dom_sf"/>
</dbReference>
<dbReference type="EMBL" id="FRCF01000009">
    <property type="protein sequence ID" value="SHM35491.1"/>
    <property type="molecule type" value="Genomic_DNA"/>
</dbReference>
<dbReference type="Proteomes" id="UP000184206">
    <property type="component" value="Unassembled WGS sequence"/>
</dbReference>
<dbReference type="STRING" id="1123231.SAMN02745189_02023"/>
<dbReference type="PANTHER" id="PTHR38430">
    <property type="entry name" value="PROTEIN-ARGININE KINASE ACTIVATOR PROTEIN"/>
    <property type="match status" value="1"/>
</dbReference>
<name>A0A1M7I3Y2_9BACL</name>
<dbReference type="OrthoDB" id="9788704at2"/>
<feature type="coiled-coil region" evidence="1">
    <location>
        <begin position="128"/>
        <end position="155"/>
    </location>
</feature>
<dbReference type="PIRSF" id="PIRSF015034">
    <property type="entry name" value="YacH"/>
    <property type="match status" value="1"/>
</dbReference>
<dbReference type="PROSITE" id="PS50151">
    <property type="entry name" value="UVR"/>
    <property type="match status" value="1"/>
</dbReference>